<name>T1H7K4_MEGSC</name>
<protein>
    <submittedName>
        <fullName evidence="1">Uncharacterized protein</fullName>
    </submittedName>
</protein>
<reference evidence="1" key="2">
    <citation type="submission" date="2015-06" db="UniProtKB">
        <authorList>
            <consortium name="EnsemblMetazoa"/>
        </authorList>
    </citation>
    <scope>IDENTIFICATION</scope>
</reference>
<accession>T1H7K4</accession>
<keyword evidence="2" id="KW-1185">Reference proteome</keyword>
<evidence type="ECO:0000313" key="1">
    <source>
        <dbReference type="EnsemblMetazoa" id="MESCA012741-PA"/>
    </source>
</evidence>
<dbReference type="HOGENOM" id="CLU_2838563_0_0_1"/>
<reference evidence="2" key="1">
    <citation type="submission" date="2013-02" db="EMBL/GenBank/DDBJ databases">
        <authorList>
            <person name="Hughes D."/>
        </authorList>
    </citation>
    <scope>NUCLEOTIDE SEQUENCE</scope>
    <source>
        <strain>Durham</strain>
        <strain evidence="2">NC isolate 2 -- Noor lab</strain>
    </source>
</reference>
<proteinExistence type="predicted"/>
<dbReference type="EnsemblMetazoa" id="MESCA012741-RA">
    <property type="protein sequence ID" value="MESCA012741-PA"/>
    <property type="gene ID" value="MESCA012741"/>
</dbReference>
<organism evidence="1 2">
    <name type="scientific">Megaselia scalaris</name>
    <name type="common">Humpbacked fly</name>
    <name type="synonym">Phora scalaris</name>
    <dbReference type="NCBI Taxonomy" id="36166"/>
    <lineage>
        <taxon>Eukaryota</taxon>
        <taxon>Metazoa</taxon>
        <taxon>Ecdysozoa</taxon>
        <taxon>Arthropoda</taxon>
        <taxon>Hexapoda</taxon>
        <taxon>Insecta</taxon>
        <taxon>Pterygota</taxon>
        <taxon>Neoptera</taxon>
        <taxon>Endopterygota</taxon>
        <taxon>Diptera</taxon>
        <taxon>Brachycera</taxon>
        <taxon>Muscomorpha</taxon>
        <taxon>Platypezoidea</taxon>
        <taxon>Phoridae</taxon>
        <taxon>Megaseliini</taxon>
        <taxon>Megaselia</taxon>
    </lineage>
</organism>
<evidence type="ECO:0000313" key="2">
    <source>
        <dbReference type="Proteomes" id="UP000015102"/>
    </source>
</evidence>
<sequence length="66" mass="6773">IAIVVLALIAIVAAKPEPLVYSSPYVASPYVAALHVAPYASSYSAHSIAHSAAYPAYTAPLTYAAP</sequence>
<dbReference type="Proteomes" id="UP000015102">
    <property type="component" value="Unassembled WGS sequence"/>
</dbReference>
<dbReference type="AlphaFoldDB" id="T1H7K4"/>